<dbReference type="SUPFAM" id="SSF48150">
    <property type="entry name" value="DNA-glycosylase"/>
    <property type="match status" value="1"/>
</dbReference>
<dbReference type="Pfam" id="PF07934">
    <property type="entry name" value="OGG_N"/>
    <property type="match status" value="1"/>
</dbReference>
<dbReference type="InterPro" id="IPR012904">
    <property type="entry name" value="OGG_N"/>
</dbReference>
<dbReference type="CDD" id="cd08048">
    <property type="entry name" value="HFD_TAF11"/>
    <property type="match status" value="1"/>
</dbReference>
<dbReference type="PANTHER" id="PTHR10242:SF2">
    <property type="entry name" value="N-GLYCOSYLASE_DNA LYASE"/>
    <property type="match status" value="1"/>
</dbReference>
<dbReference type="EC" id="4.2.99.18" evidence="2"/>
<keyword evidence="4" id="KW-0378">Hydrolase</keyword>
<sequence length="536" mass="61116">MSFFVTVKRLDGQKITAELDGLEFLVIDLLHNFGCNVYEEKKDVELLSDYFQLDVKLEQLYKSWSSRDKHFARFLTERLEMLQGIRILRQEPVETLFAFICSANNNVPRISKMVEKLCQFYGDSVEVNAQRFYDFPSVTQMAAHLNCMEQTLRDAGFGYRAKSIVKTVEMLADGKLGNSADLWLHSLRNLPYHEAKLALMKLPGVGPKVADCICLMALDKHQVVPVDRHVFNLVTEIYTPTFLKGCKTLSTAIYGQIGAFFVDLHGDYAGWAHSVLFSTQMSNKKIETVDFDQAFDLLEDARDQQQTVEEEPFPSTSTDPSTIDLTVQKHVHSIVEEQSERLSAYESEEIEVKRRKIVVEEDESEESIPTLPPKLDEESELSRLKLQLLLSNFSQEQLDRYEAMRRASLPKSIIRRLIHQFTGVTVNQNVVIAIAGMAKVFTGELIEEALDIQKAEREANTDKSNGSRESQSGATEDEQRQNEQAEHRADSATSSAGDGPLTPRHLYLALDRIDRQGKMFPARPRRNGEFLKRRFF</sequence>
<evidence type="ECO:0000256" key="7">
    <source>
        <dbReference type="ARBA" id="ARBA00023268"/>
    </source>
</evidence>
<keyword evidence="3" id="KW-0227">DNA damage</keyword>
<feature type="compositionally biased region" description="Polar residues" evidence="10">
    <location>
        <begin position="462"/>
        <end position="474"/>
    </location>
</feature>
<evidence type="ECO:0000256" key="9">
    <source>
        <dbReference type="ARBA" id="ARBA00044632"/>
    </source>
</evidence>
<dbReference type="InterPro" id="IPR052054">
    <property type="entry name" value="Oxidative_DNA_repair_enzyme"/>
</dbReference>
<dbReference type="Proteomes" id="UP001620645">
    <property type="component" value="Unassembled WGS sequence"/>
</dbReference>
<comment type="caution">
    <text evidence="12">The sequence shown here is derived from an EMBL/GenBank/DDBJ whole genome shotgun (WGS) entry which is preliminary data.</text>
</comment>
<evidence type="ECO:0000256" key="8">
    <source>
        <dbReference type="ARBA" id="ARBA00023295"/>
    </source>
</evidence>
<feature type="compositionally biased region" description="Basic and acidic residues" evidence="10">
    <location>
        <begin position="477"/>
        <end position="490"/>
    </location>
</feature>
<dbReference type="Pfam" id="PF04719">
    <property type="entry name" value="TAFII28"/>
    <property type="match status" value="1"/>
</dbReference>
<feature type="region of interest" description="Disordered" evidence="10">
    <location>
        <begin position="456"/>
        <end position="502"/>
    </location>
</feature>
<evidence type="ECO:0000256" key="5">
    <source>
        <dbReference type="ARBA" id="ARBA00023204"/>
    </source>
</evidence>
<dbReference type="EMBL" id="JBICCN010000254">
    <property type="protein sequence ID" value="KAL3082776.1"/>
    <property type="molecule type" value="Genomic_DNA"/>
</dbReference>
<keyword evidence="8" id="KW-0326">Glycosidase</keyword>
<evidence type="ECO:0000256" key="3">
    <source>
        <dbReference type="ARBA" id="ARBA00022763"/>
    </source>
</evidence>
<protein>
    <recommendedName>
        <fullName evidence="2">DNA-(apurinic or apyrimidinic site) lyase</fullName>
        <ecNumber evidence="2">4.2.99.18</ecNumber>
    </recommendedName>
</protein>
<dbReference type="GO" id="GO:0140078">
    <property type="term" value="F:class I DNA-(apurinic or apyrimidinic site) endonuclease activity"/>
    <property type="evidence" value="ECO:0007669"/>
    <property type="project" value="UniProtKB-EC"/>
</dbReference>
<name>A0ABD2ITX6_HETSC</name>
<dbReference type="InterPro" id="IPR006809">
    <property type="entry name" value="TAFII28_dom"/>
</dbReference>
<dbReference type="SUPFAM" id="SSF55945">
    <property type="entry name" value="TATA-box binding protein-like"/>
    <property type="match status" value="1"/>
</dbReference>
<dbReference type="GO" id="GO:0006281">
    <property type="term" value="P:DNA repair"/>
    <property type="evidence" value="ECO:0007669"/>
    <property type="project" value="UniProtKB-KW"/>
</dbReference>
<dbReference type="Gene3D" id="1.10.1670.10">
    <property type="entry name" value="Helix-hairpin-Helix base-excision DNA repair enzymes (C-terminal)"/>
    <property type="match status" value="1"/>
</dbReference>
<dbReference type="Pfam" id="PF00730">
    <property type="entry name" value="HhH-GPD"/>
    <property type="match status" value="1"/>
</dbReference>
<dbReference type="AlphaFoldDB" id="A0ABD2ITX6"/>
<keyword evidence="7" id="KW-0511">Multifunctional enzyme</keyword>
<feature type="region of interest" description="Disordered" evidence="10">
    <location>
        <begin position="303"/>
        <end position="322"/>
    </location>
</feature>
<dbReference type="Gene3D" id="1.10.340.30">
    <property type="entry name" value="Hypothetical protein, domain 2"/>
    <property type="match status" value="1"/>
</dbReference>
<dbReference type="SUPFAM" id="SSF47113">
    <property type="entry name" value="Histone-fold"/>
    <property type="match status" value="1"/>
</dbReference>
<evidence type="ECO:0000313" key="13">
    <source>
        <dbReference type="Proteomes" id="UP001620645"/>
    </source>
</evidence>
<keyword evidence="13" id="KW-1185">Reference proteome</keyword>
<dbReference type="PANTHER" id="PTHR10242">
    <property type="entry name" value="8-OXOGUANINE DNA GLYCOSYLASE"/>
    <property type="match status" value="1"/>
</dbReference>
<reference evidence="12 13" key="1">
    <citation type="submission" date="2024-10" db="EMBL/GenBank/DDBJ databases">
        <authorList>
            <person name="Kim D."/>
        </authorList>
    </citation>
    <scope>NUCLEOTIDE SEQUENCE [LARGE SCALE GENOMIC DNA]</scope>
    <source>
        <strain evidence="12">Taebaek</strain>
    </source>
</reference>
<comment type="catalytic activity">
    <reaction evidence="9">
        <text>2'-deoxyribonucleotide-(2'-deoxyribose 5'-phosphate)-2'-deoxyribonucleotide-DNA = a 3'-end 2'-deoxyribonucleotide-(2,3-dehydro-2,3-deoxyribose 5'-phosphate)-DNA + a 5'-end 5'-phospho-2'-deoxyribonucleoside-DNA + H(+)</text>
        <dbReference type="Rhea" id="RHEA:66592"/>
        <dbReference type="Rhea" id="RHEA-COMP:13180"/>
        <dbReference type="Rhea" id="RHEA-COMP:16897"/>
        <dbReference type="Rhea" id="RHEA-COMP:17067"/>
        <dbReference type="ChEBI" id="CHEBI:15378"/>
        <dbReference type="ChEBI" id="CHEBI:136412"/>
        <dbReference type="ChEBI" id="CHEBI:157695"/>
        <dbReference type="ChEBI" id="CHEBI:167181"/>
        <dbReference type="EC" id="4.2.99.18"/>
    </reaction>
</comment>
<dbReference type="InterPro" id="IPR003265">
    <property type="entry name" value="HhH-GPD_domain"/>
</dbReference>
<accession>A0ABD2ITX6</accession>
<comment type="similarity">
    <text evidence="1">Belongs to the type-1 OGG1 family.</text>
</comment>
<dbReference type="GO" id="GO:0019104">
    <property type="term" value="F:DNA N-glycosylase activity"/>
    <property type="evidence" value="ECO:0007669"/>
    <property type="project" value="UniProtKB-ARBA"/>
</dbReference>
<dbReference type="InterPro" id="IPR009072">
    <property type="entry name" value="Histone-fold"/>
</dbReference>
<dbReference type="InterPro" id="IPR023170">
    <property type="entry name" value="HhH_base_excis_C"/>
</dbReference>
<evidence type="ECO:0000256" key="1">
    <source>
        <dbReference type="ARBA" id="ARBA00010679"/>
    </source>
</evidence>
<keyword evidence="5" id="KW-0234">DNA repair</keyword>
<dbReference type="CDD" id="cd00056">
    <property type="entry name" value="ENDO3c"/>
    <property type="match status" value="1"/>
</dbReference>
<keyword evidence="6" id="KW-0456">Lyase</keyword>
<gene>
    <name evidence="12" type="ORF">niasHS_010578</name>
</gene>
<evidence type="ECO:0000259" key="11">
    <source>
        <dbReference type="SMART" id="SM00478"/>
    </source>
</evidence>
<evidence type="ECO:0000313" key="12">
    <source>
        <dbReference type="EMBL" id="KAL3082776.1"/>
    </source>
</evidence>
<evidence type="ECO:0000256" key="2">
    <source>
        <dbReference type="ARBA" id="ARBA00012720"/>
    </source>
</evidence>
<proteinExistence type="inferred from homology"/>
<dbReference type="InterPro" id="IPR011257">
    <property type="entry name" value="DNA_glycosylase"/>
</dbReference>
<dbReference type="SMART" id="SM00478">
    <property type="entry name" value="ENDO3c"/>
    <property type="match status" value="1"/>
</dbReference>
<evidence type="ECO:0000256" key="10">
    <source>
        <dbReference type="SAM" id="MobiDB-lite"/>
    </source>
</evidence>
<evidence type="ECO:0000256" key="6">
    <source>
        <dbReference type="ARBA" id="ARBA00023239"/>
    </source>
</evidence>
<evidence type="ECO:0000256" key="4">
    <source>
        <dbReference type="ARBA" id="ARBA00022801"/>
    </source>
</evidence>
<feature type="domain" description="HhH-GPD" evidence="11">
    <location>
        <begin position="101"/>
        <end position="274"/>
    </location>
</feature>
<organism evidence="12 13">
    <name type="scientific">Heterodera schachtii</name>
    <name type="common">Sugarbeet cyst nematode worm</name>
    <name type="synonym">Tylenchus schachtii</name>
    <dbReference type="NCBI Taxonomy" id="97005"/>
    <lineage>
        <taxon>Eukaryota</taxon>
        <taxon>Metazoa</taxon>
        <taxon>Ecdysozoa</taxon>
        <taxon>Nematoda</taxon>
        <taxon>Chromadorea</taxon>
        <taxon>Rhabditida</taxon>
        <taxon>Tylenchina</taxon>
        <taxon>Tylenchomorpha</taxon>
        <taxon>Tylenchoidea</taxon>
        <taxon>Heteroderidae</taxon>
        <taxon>Heteroderinae</taxon>
        <taxon>Heterodera</taxon>
    </lineage>
</organism>
<dbReference type="Gene3D" id="1.10.20.10">
    <property type="entry name" value="Histone, subunit A"/>
    <property type="match status" value="1"/>
</dbReference>